<feature type="domain" description="Protein kinase" evidence="9">
    <location>
        <begin position="36"/>
        <end position="345"/>
    </location>
</feature>
<dbReference type="EMBL" id="JAUBYV010000002">
    <property type="protein sequence ID" value="KAK2629148.1"/>
    <property type="molecule type" value="Genomic_DNA"/>
</dbReference>
<keyword evidence="5" id="KW-0418">Kinase</keyword>
<name>A0AAD9WGD1_9HELO</name>
<dbReference type="SUPFAM" id="SSF56112">
    <property type="entry name" value="Protein kinase-like (PK-like)"/>
    <property type="match status" value="1"/>
</dbReference>
<keyword evidence="4" id="KW-0547">Nucleotide-binding</keyword>
<dbReference type="PANTHER" id="PTHR43671">
    <property type="entry name" value="SERINE/THREONINE-PROTEIN KINASE NEK"/>
    <property type="match status" value="1"/>
</dbReference>
<dbReference type="AlphaFoldDB" id="A0AAD9WGD1"/>
<evidence type="ECO:0000256" key="1">
    <source>
        <dbReference type="ARBA" id="ARBA00012513"/>
    </source>
</evidence>
<evidence type="ECO:0000256" key="4">
    <source>
        <dbReference type="ARBA" id="ARBA00022741"/>
    </source>
</evidence>
<evidence type="ECO:0000313" key="10">
    <source>
        <dbReference type="EMBL" id="KAK2629148.1"/>
    </source>
</evidence>
<comment type="catalytic activity">
    <reaction evidence="8">
        <text>L-seryl-[protein] + ATP = O-phospho-L-seryl-[protein] + ADP + H(+)</text>
        <dbReference type="Rhea" id="RHEA:17989"/>
        <dbReference type="Rhea" id="RHEA-COMP:9863"/>
        <dbReference type="Rhea" id="RHEA-COMP:11604"/>
        <dbReference type="ChEBI" id="CHEBI:15378"/>
        <dbReference type="ChEBI" id="CHEBI:29999"/>
        <dbReference type="ChEBI" id="CHEBI:30616"/>
        <dbReference type="ChEBI" id="CHEBI:83421"/>
        <dbReference type="ChEBI" id="CHEBI:456216"/>
        <dbReference type="EC" id="2.7.11.1"/>
    </reaction>
</comment>
<dbReference type="InterPro" id="IPR050660">
    <property type="entry name" value="NEK_Ser/Thr_kinase"/>
</dbReference>
<dbReference type="GO" id="GO:0004674">
    <property type="term" value="F:protein serine/threonine kinase activity"/>
    <property type="evidence" value="ECO:0007669"/>
    <property type="project" value="UniProtKB-KW"/>
</dbReference>
<protein>
    <recommendedName>
        <fullName evidence="1">non-specific serine/threonine protein kinase</fullName>
        <ecNumber evidence="1">2.7.11.1</ecNumber>
    </recommendedName>
</protein>
<dbReference type="InterPro" id="IPR000719">
    <property type="entry name" value="Prot_kinase_dom"/>
</dbReference>
<keyword evidence="3" id="KW-0808">Transferase</keyword>
<evidence type="ECO:0000313" key="11">
    <source>
        <dbReference type="Proteomes" id="UP001285354"/>
    </source>
</evidence>
<dbReference type="InterPro" id="IPR011009">
    <property type="entry name" value="Kinase-like_dom_sf"/>
</dbReference>
<evidence type="ECO:0000256" key="8">
    <source>
        <dbReference type="ARBA" id="ARBA00048679"/>
    </source>
</evidence>
<dbReference type="Proteomes" id="UP001285354">
    <property type="component" value="Unassembled WGS sequence"/>
</dbReference>
<evidence type="ECO:0000256" key="5">
    <source>
        <dbReference type="ARBA" id="ARBA00022777"/>
    </source>
</evidence>
<evidence type="ECO:0000259" key="9">
    <source>
        <dbReference type="PROSITE" id="PS50011"/>
    </source>
</evidence>
<evidence type="ECO:0000256" key="2">
    <source>
        <dbReference type="ARBA" id="ARBA00022527"/>
    </source>
</evidence>
<evidence type="ECO:0000256" key="6">
    <source>
        <dbReference type="ARBA" id="ARBA00022840"/>
    </source>
</evidence>
<reference evidence="10" key="1">
    <citation type="submission" date="2023-06" db="EMBL/GenBank/DDBJ databases">
        <title>Draft genome of Marssonina rosae.</title>
        <authorList>
            <person name="Cheng Q."/>
        </authorList>
    </citation>
    <scope>NUCLEOTIDE SEQUENCE</scope>
    <source>
        <strain evidence="10">R4</strain>
    </source>
</reference>
<dbReference type="PANTHER" id="PTHR43671:SF98">
    <property type="entry name" value="SERINE_THREONINE-PROTEIN KINASE NEK11"/>
    <property type="match status" value="1"/>
</dbReference>
<sequence length="380" mass="42227">MAILRYSSSECCCPKMDPRKPETTTRVPVRQRYTVQNPAEAQNNASSIRVIRASDQATYLATKIPDVVTADLAGEPTRTTLADVILPVAAVPLSLILNHPHLVSLVDIVRDSSSVTIWEDMDGGSLSYLLPSASTYPPFHDAATWHSLASQNSRRPALPEGLCWHVLRSISRALLWLHHGVKETAGVPGAWMRHDDDWHAILIMDVSPGQIWFKQPVADESFGECKLGGFQWARVAGTVGATVALAQRIENAPLEKQYFFSPELYMNTNSHSRASEIWSLGATIYTMMTGIPPPRHYDYAWQVSRMNDAGYSQTLRDIIADMLKHHPADRPTSISLVSRVDDQWRRWRATTKEGAHVVDISDEHVRRAALGVSNGALVMS</sequence>
<dbReference type="Gene3D" id="1.10.510.10">
    <property type="entry name" value="Transferase(Phosphotransferase) domain 1"/>
    <property type="match status" value="1"/>
</dbReference>
<dbReference type="EC" id="2.7.11.1" evidence="1"/>
<dbReference type="PROSITE" id="PS50011">
    <property type="entry name" value="PROTEIN_KINASE_DOM"/>
    <property type="match status" value="1"/>
</dbReference>
<keyword evidence="2" id="KW-0723">Serine/threonine-protein kinase</keyword>
<evidence type="ECO:0000256" key="3">
    <source>
        <dbReference type="ARBA" id="ARBA00022679"/>
    </source>
</evidence>
<keyword evidence="6" id="KW-0067">ATP-binding</keyword>
<keyword evidence="11" id="KW-1185">Reference proteome</keyword>
<gene>
    <name evidence="10" type="ORF">QTJ16_002251</name>
</gene>
<comment type="caution">
    <text evidence="10">The sequence shown here is derived from an EMBL/GenBank/DDBJ whole genome shotgun (WGS) entry which is preliminary data.</text>
</comment>
<accession>A0AAD9WGD1</accession>
<comment type="catalytic activity">
    <reaction evidence="7">
        <text>L-threonyl-[protein] + ATP = O-phospho-L-threonyl-[protein] + ADP + H(+)</text>
        <dbReference type="Rhea" id="RHEA:46608"/>
        <dbReference type="Rhea" id="RHEA-COMP:11060"/>
        <dbReference type="Rhea" id="RHEA-COMP:11605"/>
        <dbReference type="ChEBI" id="CHEBI:15378"/>
        <dbReference type="ChEBI" id="CHEBI:30013"/>
        <dbReference type="ChEBI" id="CHEBI:30616"/>
        <dbReference type="ChEBI" id="CHEBI:61977"/>
        <dbReference type="ChEBI" id="CHEBI:456216"/>
        <dbReference type="EC" id="2.7.11.1"/>
    </reaction>
</comment>
<evidence type="ECO:0000256" key="7">
    <source>
        <dbReference type="ARBA" id="ARBA00047899"/>
    </source>
</evidence>
<proteinExistence type="predicted"/>
<dbReference type="SMART" id="SM00220">
    <property type="entry name" value="S_TKc"/>
    <property type="match status" value="1"/>
</dbReference>
<organism evidence="10 11">
    <name type="scientific">Diplocarpon rosae</name>
    <dbReference type="NCBI Taxonomy" id="946125"/>
    <lineage>
        <taxon>Eukaryota</taxon>
        <taxon>Fungi</taxon>
        <taxon>Dikarya</taxon>
        <taxon>Ascomycota</taxon>
        <taxon>Pezizomycotina</taxon>
        <taxon>Leotiomycetes</taxon>
        <taxon>Helotiales</taxon>
        <taxon>Drepanopezizaceae</taxon>
        <taxon>Diplocarpon</taxon>
    </lineage>
</organism>
<dbReference type="GO" id="GO:0005524">
    <property type="term" value="F:ATP binding"/>
    <property type="evidence" value="ECO:0007669"/>
    <property type="project" value="UniProtKB-KW"/>
</dbReference>